<feature type="domain" description="AB hydrolase-1" evidence="2">
    <location>
        <begin position="101"/>
        <end position="446"/>
    </location>
</feature>
<dbReference type="AlphaFoldDB" id="A0A6A5T166"/>
<dbReference type="InterPro" id="IPR029058">
    <property type="entry name" value="AB_hydrolase_fold"/>
</dbReference>
<keyword evidence="3" id="KW-0378">Hydrolase</keyword>
<accession>A0A6A5T166</accession>
<keyword evidence="1" id="KW-1133">Transmembrane helix</keyword>
<organism evidence="3 4">
    <name type="scientific">Clathrospora elynae</name>
    <dbReference type="NCBI Taxonomy" id="706981"/>
    <lineage>
        <taxon>Eukaryota</taxon>
        <taxon>Fungi</taxon>
        <taxon>Dikarya</taxon>
        <taxon>Ascomycota</taxon>
        <taxon>Pezizomycotina</taxon>
        <taxon>Dothideomycetes</taxon>
        <taxon>Pleosporomycetidae</taxon>
        <taxon>Pleosporales</taxon>
        <taxon>Diademaceae</taxon>
        <taxon>Clathrospora</taxon>
    </lineage>
</organism>
<feature type="transmembrane region" description="Helical" evidence="1">
    <location>
        <begin position="254"/>
        <end position="278"/>
    </location>
</feature>
<gene>
    <name evidence="3" type="ORF">EJ02DRAFT_500446</name>
</gene>
<dbReference type="GO" id="GO:0016787">
    <property type="term" value="F:hydrolase activity"/>
    <property type="evidence" value="ECO:0007669"/>
    <property type="project" value="UniProtKB-KW"/>
</dbReference>
<protein>
    <submittedName>
        <fullName evidence="3">Alpha/beta-hydrolase</fullName>
    </submittedName>
</protein>
<evidence type="ECO:0000313" key="3">
    <source>
        <dbReference type="EMBL" id="KAF1945734.1"/>
    </source>
</evidence>
<keyword evidence="4" id="KW-1185">Reference proteome</keyword>
<dbReference type="Proteomes" id="UP000800038">
    <property type="component" value="Unassembled WGS sequence"/>
</dbReference>
<reference evidence="3" key="1">
    <citation type="journal article" date="2020" name="Stud. Mycol.">
        <title>101 Dothideomycetes genomes: a test case for predicting lifestyles and emergence of pathogens.</title>
        <authorList>
            <person name="Haridas S."/>
            <person name="Albert R."/>
            <person name="Binder M."/>
            <person name="Bloem J."/>
            <person name="Labutti K."/>
            <person name="Salamov A."/>
            <person name="Andreopoulos B."/>
            <person name="Baker S."/>
            <person name="Barry K."/>
            <person name="Bills G."/>
            <person name="Bluhm B."/>
            <person name="Cannon C."/>
            <person name="Castanera R."/>
            <person name="Culley D."/>
            <person name="Daum C."/>
            <person name="Ezra D."/>
            <person name="Gonzalez J."/>
            <person name="Henrissat B."/>
            <person name="Kuo A."/>
            <person name="Liang C."/>
            <person name="Lipzen A."/>
            <person name="Lutzoni F."/>
            <person name="Magnuson J."/>
            <person name="Mondo S."/>
            <person name="Nolan M."/>
            <person name="Ohm R."/>
            <person name="Pangilinan J."/>
            <person name="Park H.-J."/>
            <person name="Ramirez L."/>
            <person name="Alfaro M."/>
            <person name="Sun H."/>
            <person name="Tritt A."/>
            <person name="Yoshinaga Y."/>
            <person name="Zwiers L.-H."/>
            <person name="Turgeon B."/>
            <person name="Goodwin S."/>
            <person name="Spatafora J."/>
            <person name="Crous P."/>
            <person name="Grigoriev I."/>
        </authorList>
    </citation>
    <scope>NUCLEOTIDE SEQUENCE</scope>
    <source>
        <strain evidence="3">CBS 161.51</strain>
    </source>
</reference>
<dbReference type="PANTHER" id="PTHR43689:SF8">
    <property type="entry name" value="ALPHA_BETA-HYDROLASES SUPERFAMILY PROTEIN"/>
    <property type="match status" value="1"/>
</dbReference>
<dbReference type="SUPFAM" id="SSF53474">
    <property type="entry name" value="alpha/beta-Hydrolases"/>
    <property type="match status" value="1"/>
</dbReference>
<dbReference type="PANTHER" id="PTHR43689">
    <property type="entry name" value="HYDROLASE"/>
    <property type="match status" value="1"/>
</dbReference>
<keyword evidence="1" id="KW-0472">Membrane</keyword>
<dbReference type="InterPro" id="IPR000639">
    <property type="entry name" value="Epox_hydrolase-like"/>
</dbReference>
<evidence type="ECO:0000259" key="2">
    <source>
        <dbReference type="Pfam" id="PF12697"/>
    </source>
</evidence>
<dbReference type="EMBL" id="ML976007">
    <property type="protein sequence ID" value="KAF1945734.1"/>
    <property type="molecule type" value="Genomic_DNA"/>
</dbReference>
<keyword evidence="1" id="KW-0812">Transmembrane</keyword>
<dbReference type="InterPro" id="IPR000073">
    <property type="entry name" value="AB_hydrolase_1"/>
</dbReference>
<dbReference type="PRINTS" id="PR00412">
    <property type="entry name" value="EPOXHYDRLASE"/>
</dbReference>
<dbReference type="Gene3D" id="3.40.50.1820">
    <property type="entry name" value="alpha/beta hydrolase"/>
    <property type="match status" value="1"/>
</dbReference>
<dbReference type="Pfam" id="PF12697">
    <property type="entry name" value="Abhydrolase_6"/>
    <property type="match status" value="1"/>
</dbReference>
<evidence type="ECO:0000256" key="1">
    <source>
        <dbReference type="SAM" id="Phobius"/>
    </source>
</evidence>
<name>A0A6A5T166_9PLEO</name>
<dbReference type="OrthoDB" id="6431331at2759"/>
<proteinExistence type="predicted"/>
<evidence type="ECO:0000313" key="4">
    <source>
        <dbReference type="Proteomes" id="UP000800038"/>
    </source>
</evidence>
<sequence length="481" mass="53496">MMAKMTLASLAWDAFKLAFGLISLASVWARAVMKNGALWARDSEEEKKELASAQQRFWSLDREPLPGFRHVFFKTKDGTSLHYIVNERAEASGAAPKNVAIFIHGFPDSFLLWRHILQSPELRNHVLIAVDLPGYGGSDGLPVYGPYEMLETLTEFIIGVRELFLHEDKEVVVVTHDWGAVIGARLAAEAGMLADHWIITSGIIPSLQASNIQNRIMLAKQMLHTWTRSPFNIGLLKNGLRALSPVAGQFRRSFYIFCFLLPLPFSKIFATFGNYWFLRVLHQLGKGPRNMSQKTLTALNAVETAESMAISTGPGIAQLGSSGGMQYGPSVRRRVNDRGMSEKIRIYREGLFFSKWEKSLEITAALFNISSDVTPRRASTSGTLLNMAPKGALKAPTTIMLGEHDLAFDLRLVLDNSRDYLVKGSQVVIIKGAGHWLPLEETGRRVLGETVQWALRGRSSDSKNEATPFTAMSDVRMIESL</sequence>